<proteinExistence type="predicted"/>
<organism evidence="2 3">
    <name type="scientific">Hevea brasiliensis</name>
    <name type="common">Para rubber tree</name>
    <name type="synonym">Siphonia brasiliensis</name>
    <dbReference type="NCBI Taxonomy" id="3981"/>
    <lineage>
        <taxon>Eukaryota</taxon>
        <taxon>Viridiplantae</taxon>
        <taxon>Streptophyta</taxon>
        <taxon>Embryophyta</taxon>
        <taxon>Tracheophyta</taxon>
        <taxon>Spermatophyta</taxon>
        <taxon>Magnoliopsida</taxon>
        <taxon>eudicotyledons</taxon>
        <taxon>Gunneridae</taxon>
        <taxon>Pentapetalae</taxon>
        <taxon>rosids</taxon>
        <taxon>fabids</taxon>
        <taxon>Malpighiales</taxon>
        <taxon>Euphorbiaceae</taxon>
        <taxon>Crotonoideae</taxon>
        <taxon>Micrandreae</taxon>
        <taxon>Hevea</taxon>
    </lineage>
</organism>
<evidence type="ECO:0000313" key="2">
    <source>
        <dbReference type="EMBL" id="KAJ9129105.1"/>
    </source>
</evidence>
<evidence type="ECO:0000256" key="1">
    <source>
        <dbReference type="SAM" id="MobiDB-lite"/>
    </source>
</evidence>
<sequence length="368" mass="41798">MQTHNRILENQIAQQASSSGTKSFGKLSSQPENPREQCQAITLRSGKVVNNEKRENSEKRENEKEIDESEKQESEKKSVEKGKEKIEEKEEKYIPPEPYKPQLPFPQRFQKAKLDKQFGKFLEVLKKLYINVPFIDALSQMPSYAKFLKEILSNKRKLEDHETVALTEECSAILQKKLPPKLKDPGSFSIPCHIGKSCSTKALCDLGASVSLMPLSIYEKLNMGDLKPTHISLQLADRSIKYPEGILENVPLKVGKFYIPIDFVILDMEEDSNIPIILGRPFLATAGALINVKGEKLTLRVGEDQLVFNINNTMKKYHSEADTCLRIDIINKLVEEHFRKRYPEDPLENCLVHGGSIDYDNPHVAGYA</sequence>
<protein>
    <recommendedName>
        <fullName evidence="4">Aspartic peptidase DDI1-type domain-containing protein</fullName>
    </recommendedName>
</protein>
<comment type="caution">
    <text evidence="2">The sequence shown here is derived from an EMBL/GenBank/DDBJ whole genome shotgun (WGS) entry which is preliminary data.</text>
</comment>
<dbReference type="InterPro" id="IPR021109">
    <property type="entry name" value="Peptidase_aspartic_dom_sf"/>
</dbReference>
<evidence type="ECO:0000313" key="3">
    <source>
        <dbReference type="Proteomes" id="UP001174677"/>
    </source>
</evidence>
<reference evidence="2 3" key="1">
    <citation type="journal article" date="2023" name="Plant Biotechnol. J.">
        <title>Chromosome-level wild Hevea brasiliensis genome provides new tools for genomic-assisted breeding and valuable loci to elevate rubber yield.</title>
        <authorList>
            <person name="Cheng H."/>
            <person name="Song X."/>
            <person name="Hu Y."/>
            <person name="Wu T."/>
            <person name="Yang Q."/>
            <person name="An Z."/>
            <person name="Feng S."/>
            <person name="Deng Z."/>
            <person name="Wu W."/>
            <person name="Zeng X."/>
            <person name="Tu M."/>
            <person name="Wang X."/>
            <person name="Huang H."/>
        </authorList>
    </citation>
    <scope>NUCLEOTIDE SEQUENCE [LARGE SCALE GENOMIC DNA]</scope>
    <source>
        <strain evidence="2">MT/VB/25A 57/8</strain>
    </source>
</reference>
<gene>
    <name evidence="2" type="ORF">P3X46_034122</name>
</gene>
<feature type="region of interest" description="Disordered" evidence="1">
    <location>
        <begin position="1"/>
        <end position="89"/>
    </location>
</feature>
<accession>A0ABQ9K8Z5</accession>
<feature type="compositionally biased region" description="Basic and acidic residues" evidence="1">
    <location>
        <begin position="50"/>
        <end position="89"/>
    </location>
</feature>
<dbReference type="CDD" id="cd00303">
    <property type="entry name" value="retropepsin_like"/>
    <property type="match status" value="1"/>
</dbReference>
<feature type="compositionally biased region" description="Polar residues" evidence="1">
    <location>
        <begin position="11"/>
        <end position="32"/>
    </location>
</feature>
<dbReference type="PANTHER" id="PTHR33067:SF31">
    <property type="entry name" value="RNA-DIRECTED DNA POLYMERASE"/>
    <property type="match status" value="1"/>
</dbReference>
<dbReference type="EMBL" id="JARPOI010000260">
    <property type="protein sequence ID" value="KAJ9129105.1"/>
    <property type="molecule type" value="Genomic_DNA"/>
</dbReference>
<dbReference type="Gene3D" id="2.40.70.10">
    <property type="entry name" value="Acid Proteases"/>
    <property type="match status" value="1"/>
</dbReference>
<keyword evidence="3" id="KW-1185">Reference proteome</keyword>
<dbReference type="PANTHER" id="PTHR33067">
    <property type="entry name" value="RNA-DIRECTED DNA POLYMERASE-RELATED"/>
    <property type="match status" value="1"/>
</dbReference>
<dbReference type="SUPFAM" id="SSF50630">
    <property type="entry name" value="Acid proteases"/>
    <property type="match status" value="1"/>
</dbReference>
<dbReference type="Proteomes" id="UP001174677">
    <property type="component" value="Unassembled WGS sequence"/>
</dbReference>
<name>A0ABQ9K8Z5_HEVBR</name>
<evidence type="ECO:0008006" key="4">
    <source>
        <dbReference type="Google" id="ProtNLM"/>
    </source>
</evidence>